<dbReference type="Gene3D" id="3.40.1310.20">
    <property type="match status" value="1"/>
</dbReference>
<name>A0A8K1HIS2_9CIRC</name>
<protein>
    <recommendedName>
        <fullName evidence="3">Replication-associated protein</fullName>
    </recommendedName>
</protein>
<keyword evidence="4" id="KW-1048">Host nucleus</keyword>
<dbReference type="GO" id="GO:0003723">
    <property type="term" value="F:RNA binding"/>
    <property type="evidence" value="ECO:0007669"/>
    <property type="project" value="InterPro"/>
</dbReference>
<proteinExistence type="predicted"/>
<reference evidence="6" key="1">
    <citation type="submission" date="2021-07" db="EMBL/GenBank/DDBJ databases">
        <title>Communication and adaptive evolution of viruses within giant pandas and their associated organisms in a local ecological environment.</title>
        <authorList>
            <person name="Zhao M."/>
            <person name="Liu S."/>
            <person name="Zhang W."/>
        </authorList>
    </citation>
    <scope>NUCLEOTIDE SEQUENCE</scope>
    <source>
        <strain evidence="6">Mos092cirl02-10</strain>
    </source>
</reference>
<organism evidence="6">
    <name type="scientific">Sichuan mosquito circovirus 3</name>
    <dbReference type="NCBI Taxonomy" id="2863961"/>
    <lineage>
        <taxon>Viruses</taxon>
        <taxon>Monodnaviria</taxon>
        <taxon>Shotokuvirae</taxon>
        <taxon>Cressdnaviricota</taxon>
        <taxon>Arfiviricetes</taxon>
        <taxon>Cirlivirales</taxon>
        <taxon>Circoviridae</taxon>
        <taxon>Circovirus</taxon>
    </lineage>
</organism>
<dbReference type="InterPro" id="IPR000605">
    <property type="entry name" value="Helicase_SF3_ssDNA/RNA_vir"/>
</dbReference>
<dbReference type="InterPro" id="IPR027417">
    <property type="entry name" value="P-loop_NTPase"/>
</dbReference>
<comment type="subcellular location">
    <subcellularLocation>
        <location evidence="1">Host nucleus</location>
    </subcellularLocation>
</comment>
<evidence type="ECO:0000256" key="3">
    <source>
        <dbReference type="ARBA" id="ARBA00014531"/>
    </source>
</evidence>
<evidence type="ECO:0000256" key="2">
    <source>
        <dbReference type="ARBA" id="ARBA00011448"/>
    </source>
</evidence>
<evidence type="ECO:0000256" key="1">
    <source>
        <dbReference type="ARBA" id="ARBA00004147"/>
    </source>
</evidence>
<accession>A0A8K1HIS2</accession>
<feature type="domain" description="Helicase superfamily 3 single-stranded DNA/RNA virus" evidence="5">
    <location>
        <begin position="153"/>
        <end position="238"/>
    </location>
</feature>
<dbReference type="GO" id="GO:0003724">
    <property type="term" value="F:RNA helicase activity"/>
    <property type="evidence" value="ECO:0007669"/>
    <property type="project" value="InterPro"/>
</dbReference>
<dbReference type="Pfam" id="PF00910">
    <property type="entry name" value="RNA_helicase"/>
    <property type="match status" value="1"/>
</dbReference>
<evidence type="ECO:0000256" key="4">
    <source>
        <dbReference type="ARBA" id="ARBA00022562"/>
    </source>
</evidence>
<comment type="subunit">
    <text evidence="2">Interacts with the capsid protein; this interaction relocates Rep into the nucleus.</text>
</comment>
<evidence type="ECO:0000259" key="5">
    <source>
        <dbReference type="Pfam" id="PF00910"/>
    </source>
</evidence>
<dbReference type="EMBL" id="MZ556231">
    <property type="protein sequence ID" value="UBJ25974.1"/>
    <property type="molecule type" value="Genomic_DNA"/>
</dbReference>
<dbReference type="GO" id="GO:0042025">
    <property type="term" value="C:host cell nucleus"/>
    <property type="evidence" value="ECO:0007669"/>
    <property type="project" value="UniProtKB-SubCell"/>
</dbReference>
<sequence length="286" mass="33224">MTQARYWILTIPKDDYQQHRELPNTIQHIKGQQERGAGGFNHWQLCVAFKRAVRLAAVKAEFGRTCHAEPTRSSAAGEYVWKEDTRIPDTQFELGNMAFKRNSKPDWDKVWDDAKRGKFDEIPANVRVNSYNALCRIAKDHMVAEPMERTVYVFWGKTGTGKSRRAWEEAGWEAYPKIPSTKFWDGYRGQENVVIDEFTGQIGIEHMLRWCDRYPVSVETKGSAAVFSARRIWITSNVDPRDWYPNAPDAQKEALLRRLNITQYPGNPVFEEAERVFYENPELSNE</sequence>
<dbReference type="SUPFAM" id="SSF52540">
    <property type="entry name" value="P-loop containing nucleoside triphosphate hydrolases"/>
    <property type="match status" value="1"/>
</dbReference>
<evidence type="ECO:0000313" key="6">
    <source>
        <dbReference type="EMBL" id="UBJ25974.1"/>
    </source>
</evidence>